<dbReference type="Gene3D" id="6.10.140.2220">
    <property type="match status" value="1"/>
</dbReference>
<evidence type="ECO:0000256" key="4">
    <source>
        <dbReference type="PROSITE-ProRule" id="PRU00134"/>
    </source>
</evidence>
<feature type="domain" description="MYND-type" evidence="5">
    <location>
        <begin position="1"/>
        <end position="28"/>
    </location>
</feature>
<reference evidence="6 7" key="1">
    <citation type="submission" date="2014-04" db="EMBL/GenBank/DDBJ databases">
        <authorList>
            <consortium name="DOE Joint Genome Institute"/>
            <person name="Kuo A."/>
            <person name="Kohler A."/>
            <person name="Nagy L.G."/>
            <person name="Floudas D."/>
            <person name="Copeland A."/>
            <person name="Barry K.W."/>
            <person name="Cichocki N."/>
            <person name="Veneault-Fourrey C."/>
            <person name="LaButti K."/>
            <person name="Lindquist E.A."/>
            <person name="Lipzen A."/>
            <person name="Lundell T."/>
            <person name="Morin E."/>
            <person name="Murat C."/>
            <person name="Sun H."/>
            <person name="Tunlid A."/>
            <person name="Henrissat B."/>
            <person name="Grigoriev I.V."/>
            <person name="Hibbett D.S."/>
            <person name="Martin F."/>
            <person name="Nordberg H.P."/>
            <person name="Cantor M.N."/>
            <person name="Hua S.X."/>
        </authorList>
    </citation>
    <scope>NUCLEOTIDE SEQUENCE [LARGE SCALE GENOMIC DNA]</scope>
    <source>
        <strain evidence="6 7">Foug A</strain>
    </source>
</reference>
<dbReference type="GO" id="GO:0008270">
    <property type="term" value="F:zinc ion binding"/>
    <property type="evidence" value="ECO:0007669"/>
    <property type="project" value="UniProtKB-KW"/>
</dbReference>
<dbReference type="Proteomes" id="UP000053989">
    <property type="component" value="Unassembled WGS sequence"/>
</dbReference>
<evidence type="ECO:0000256" key="1">
    <source>
        <dbReference type="ARBA" id="ARBA00022723"/>
    </source>
</evidence>
<dbReference type="SUPFAM" id="SSF144232">
    <property type="entry name" value="HIT/MYND zinc finger-like"/>
    <property type="match status" value="1"/>
</dbReference>
<organism evidence="6 7">
    <name type="scientific">Scleroderma citrinum Foug A</name>
    <dbReference type="NCBI Taxonomy" id="1036808"/>
    <lineage>
        <taxon>Eukaryota</taxon>
        <taxon>Fungi</taxon>
        <taxon>Dikarya</taxon>
        <taxon>Basidiomycota</taxon>
        <taxon>Agaricomycotina</taxon>
        <taxon>Agaricomycetes</taxon>
        <taxon>Agaricomycetidae</taxon>
        <taxon>Boletales</taxon>
        <taxon>Sclerodermatineae</taxon>
        <taxon>Sclerodermataceae</taxon>
        <taxon>Scleroderma</taxon>
    </lineage>
</organism>
<dbReference type="AlphaFoldDB" id="A0A0C3D8A3"/>
<dbReference type="EMBL" id="KN822107">
    <property type="protein sequence ID" value="KIM56990.1"/>
    <property type="molecule type" value="Genomic_DNA"/>
</dbReference>
<name>A0A0C3D8A3_9AGAM</name>
<dbReference type="InterPro" id="IPR002893">
    <property type="entry name" value="Znf_MYND"/>
</dbReference>
<evidence type="ECO:0000259" key="5">
    <source>
        <dbReference type="PROSITE" id="PS50865"/>
    </source>
</evidence>
<evidence type="ECO:0000256" key="2">
    <source>
        <dbReference type="ARBA" id="ARBA00022771"/>
    </source>
</evidence>
<sequence length="220" mass="24713">MRCSRCKNTVYCSRTCQSTDWALHKSSCVSISPSTSSPLSALSSLPTQWLPSHDVSGIIIACNADRARGARVFESTIVEPSHPIYRSGLPSPIFEHIGIPLLLFRHLQNDATDTLRDYGLDNQLATHLLTHPSTGAPDTKWKRAGCMGTVTVIRQDGKPLTYEAIETMLMYVDHLLDLYHEDVSPSQQLSPAWFHRFCQRYKDERVKCGYRNFGSMSIPL</sequence>
<dbReference type="STRING" id="1036808.A0A0C3D8A3"/>
<reference evidence="7" key="2">
    <citation type="submission" date="2015-01" db="EMBL/GenBank/DDBJ databases">
        <title>Evolutionary Origins and Diversification of the Mycorrhizal Mutualists.</title>
        <authorList>
            <consortium name="DOE Joint Genome Institute"/>
            <consortium name="Mycorrhizal Genomics Consortium"/>
            <person name="Kohler A."/>
            <person name="Kuo A."/>
            <person name="Nagy L.G."/>
            <person name="Floudas D."/>
            <person name="Copeland A."/>
            <person name="Barry K.W."/>
            <person name="Cichocki N."/>
            <person name="Veneault-Fourrey C."/>
            <person name="LaButti K."/>
            <person name="Lindquist E.A."/>
            <person name="Lipzen A."/>
            <person name="Lundell T."/>
            <person name="Morin E."/>
            <person name="Murat C."/>
            <person name="Riley R."/>
            <person name="Ohm R."/>
            <person name="Sun H."/>
            <person name="Tunlid A."/>
            <person name="Henrissat B."/>
            <person name="Grigoriev I.V."/>
            <person name="Hibbett D.S."/>
            <person name="Martin F."/>
        </authorList>
    </citation>
    <scope>NUCLEOTIDE SEQUENCE [LARGE SCALE GENOMIC DNA]</scope>
    <source>
        <strain evidence="7">Foug A</strain>
    </source>
</reference>
<dbReference type="Pfam" id="PF01753">
    <property type="entry name" value="zf-MYND"/>
    <property type="match status" value="1"/>
</dbReference>
<evidence type="ECO:0000256" key="3">
    <source>
        <dbReference type="ARBA" id="ARBA00022833"/>
    </source>
</evidence>
<evidence type="ECO:0000313" key="6">
    <source>
        <dbReference type="EMBL" id="KIM56990.1"/>
    </source>
</evidence>
<proteinExistence type="predicted"/>
<dbReference type="PROSITE" id="PS50865">
    <property type="entry name" value="ZF_MYND_2"/>
    <property type="match status" value="1"/>
</dbReference>
<keyword evidence="3" id="KW-0862">Zinc</keyword>
<keyword evidence="2 4" id="KW-0863">Zinc-finger</keyword>
<keyword evidence="1" id="KW-0479">Metal-binding</keyword>
<evidence type="ECO:0000313" key="7">
    <source>
        <dbReference type="Proteomes" id="UP000053989"/>
    </source>
</evidence>
<dbReference type="InParanoid" id="A0A0C3D8A3"/>
<keyword evidence="7" id="KW-1185">Reference proteome</keyword>
<accession>A0A0C3D8A3</accession>
<dbReference type="HOGENOM" id="CLU_105955_0_0_1"/>
<protein>
    <recommendedName>
        <fullName evidence="5">MYND-type domain-containing protein</fullName>
    </recommendedName>
</protein>
<dbReference type="OrthoDB" id="2212237at2759"/>
<gene>
    <name evidence="6" type="ORF">SCLCIDRAFT_131447</name>
</gene>